<sequence length="162" mass="18860">MFVDFESLKDDSRVWIYQADREFSTNEVEEISEKIKNFVATWQRHGEDLKASFQIKYNQFIVLAVDESFNNVSGCSIDASVNLIKQLENTLNMDLTNKLNISFKDGNNINVVKLADFQKYAKEQKITVDTVVFNNMVATKSEFENNWEVTANNSWHQRFLVK</sequence>
<dbReference type="EMBL" id="JBHTIC010000020">
    <property type="protein sequence ID" value="MFD0763100.1"/>
    <property type="molecule type" value="Genomic_DNA"/>
</dbReference>
<accession>A0ABW2Z8M7</accession>
<evidence type="ECO:0000313" key="2">
    <source>
        <dbReference type="Proteomes" id="UP001597032"/>
    </source>
</evidence>
<keyword evidence="2" id="KW-1185">Reference proteome</keyword>
<reference evidence="2" key="1">
    <citation type="journal article" date="2019" name="Int. J. Syst. Evol. Microbiol.">
        <title>The Global Catalogue of Microorganisms (GCM) 10K type strain sequencing project: providing services to taxonomists for standard genome sequencing and annotation.</title>
        <authorList>
            <consortium name="The Broad Institute Genomics Platform"/>
            <consortium name="The Broad Institute Genome Sequencing Center for Infectious Disease"/>
            <person name="Wu L."/>
            <person name="Ma J."/>
        </authorList>
    </citation>
    <scope>NUCLEOTIDE SEQUENCE [LARGE SCALE GENOMIC DNA]</scope>
    <source>
        <strain evidence="2">CCUG 60022</strain>
    </source>
</reference>
<organism evidence="1 2">
    <name type="scientific">Lutibacter aestuarii</name>
    <dbReference type="NCBI Taxonomy" id="861111"/>
    <lineage>
        <taxon>Bacteria</taxon>
        <taxon>Pseudomonadati</taxon>
        <taxon>Bacteroidota</taxon>
        <taxon>Flavobacteriia</taxon>
        <taxon>Flavobacteriales</taxon>
        <taxon>Flavobacteriaceae</taxon>
        <taxon>Lutibacter</taxon>
    </lineage>
</organism>
<comment type="caution">
    <text evidence="1">The sequence shown here is derived from an EMBL/GenBank/DDBJ whole genome shotgun (WGS) entry which is preliminary data.</text>
</comment>
<protein>
    <submittedName>
        <fullName evidence="1">ABC transporter ATPase</fullName>
    </submittedName>
</protein>
<dbReference type="RefSeq" id="WP_298263960.1">
    <property type="nucleotide sequence ID" value="NZ_JBHTIC010000020.1"/>
</dbReference>
<proteinExistence type="predicted"/>
<gene>
    <name evidence="1" type="ORF">ACFQZW_13505</name>
</gene>
<evidence type="ECO:0000313" key="1">
    <source>
        <dbReference type="EMBL" id="MFD0763100.1"/>
    </source>
</evidence>
<name>A0ABW2Z8M7_9FLAO</name>
<dbReference type="Proteomes" id="UP001597032">
    <property type="component" value="Unassembled WGS sequence"/>
</dbReference>